<name>A0A9D2EH37_9MICO</name>
<gene>
    <name evidence="1" type="ORF">H9815_14305</name>
</gene>
<dbReference type="EMBL" id="DXBY01000247">
    <property type="protein sequence ID" value="HIZ36941.1"/>
    <property type="molecule type" value="Genomic_DNA"/>
</dbReference>
<dbReference type="Gene3D" id="3.40.30.10">
    <property type="entry name" value="Glutaredoxin"/>
    <property type="match status" value="1"/>
</dbReference>
<reference evidence="1" key="2">
    <citation type="submission" date="2021-04" db="EMBL/GenBank/DDBJ databases">
        <authorList>
            <person name="Gilroy R."/>
        </authorList>
    </citation>
    <scope>NUCLEOTIDE SEQUENCE</scope>
    <source>
        <strain evidence="1">ChiGjej4B4-7305</strain>
    </source>
</reference>
<dbReference type="InterPro" id="IPR036249">
    <property type="entry name" value="Thioredoxin-like_sf"/>
</dbReference>
<evidence type="ECO:0000313" key="2">
    <source>
        <dbReference type="Proteomes" id="UP000824037"/>
    </source>
</evidence>
<organism evidence="1 2">
    <name type="scientific">Candidatus Ruania gallistercoris</name>
    <dbReference type="NCBI Taxonomy" id="2838746"/>
    <lineage>
        <taxon>Bacteria</taxon>
        <taxon>Bacillati</taxon>
        <taxon>Actinomycetota</taxon>
        <taxon>Actinomycetes</taxon>
        <taxon>Micrococcales</taxon>
        <taxon>Ruaniaceae</taxon>
        <taxon>Ruania</taxon>
    </lineage>
</organism>
<dbReference type="Pfam" id="PF05768">
    <property type="entry name" value="Glrx-like"/>
    <property type="match status" value="1"/>
</dbReference>
<dbReference type="AlphaFoldDB" id="A0A9D2EH37"/>
<sequence length="80" mass="9038">MTVTARVQLLSRPGCHLCDNARRVVRAVCEPRETTWAEVNVDEDPDLAQRYGELVPVVLVDGEQIGYYRIDPDRLRTALG</sequence>
<dbReference type="InterPro" id="IPR008554">
    <property type="entry name" value="Glutaredoxin-like"/>
</dbReference>
<dbReference type="Proteomes" id="UP000824037">
    <property type="component" value="Unassembled WGS sequence"/>
</dbReference>
<accession>A0A9D2EH37</accession>
<dbReference type="SUPFAM" id="SSF52833">
    <property type="entry name" value="Thioredoxin-like"/>
    <property type="match status" value="1"/>
</dbReference>
<proteinExistence type="predicted"/>
<comment type="caution">
    <text evidence="1">The sequence shown here is derived from an EMBL/GenBank/DDBJ whole genome shotgun (WGS) entry which is preliminary data.</text>
</comment>
<evidence type="ECO:0000313" key="1">
    <source>
        <dbReference type="EMBL" id="HIZ36941.1"/>
    </source>
</evidence>
<protein>
    <submittedName>
        <fullName evidence="1">Glutaredoxin family protein</fullName>
    </submittedName>
</protein>
<reference evidence="1" key="1">
    <citation type="journal article" date="2021" name="PeerJ">
        <title>Extensive microbial diversity within the chicken gut microbiome revealed by metagenomics and culture.</title>
        <authorList>
            <person name="Gilroy R."/>
            <person name="Ravi A."/>
            <person name="Getino M."/>
            <person name="Pursley I."/>
            <person name="Horton D.L."/>
            <person name="Alikhan N.F."/>
            <person name="Baker D."/>
            <person name="Gharbi K."/>
            <person name="Hall N."/>
            <person name="Watson M."/>
            <person name="Adriaenssens E.M."/>
            <person name="Foster-Nyarko E."/>
            <person name="Jarju S."/>
            <person name="Secka A."/>
            <person name="Antonio M."/>
            <person name="Oren A."/>
            <person name="Chaudhuri R.R."/>
            <person name="La Ragione R."/>
            <person name="Hildebrand F."/>
            <person name="Pallen M.J."/>
        </authorList>
    </citation>
    <scope>NUCLEOTIDE SEQUENCE</scope>
    <source>
        <strain evidence="1">ChiGjej4B4-7305</strain>
    </source>
</reference>